<proteinExistence type="predicted"/>
<dbReference type="EMBL" id="NFZT01000001">
    <property type="protein sequence ID" value="OWV32596.1"/>
    <property type="molecule type" value="Genomic_DNA"/>
</dbReference>
<dbReference type="GO" id="GO:0016226">
    <property type="term" value="P:iron-sulfur cluster assembly"/>
    <property type="evidence" value="ECO:0007669"/>
    <property type="project" value="InterPro"/>
</dbReference>
<dbReference type="Proteomes" id="UP000198462">
    <property type="component" value="Unassembled WGS sequence"/>
</dbReference>
<dbReference type="PANTHER" id="PTHR43575">
    <property type="entry name" value="PROTEIN ABCI7, CHLOROPLASTIC"/>
    <property type="match status" value="1"/>
</dbReference>
<keyword evidence="3" id="KW-1185">Reference proteome</keyword>
<accession>A0A219B397</accession>
<dbReference type="SUPFAM" id="SSF101960">
    <property type="entry name" value="Stabilizer of iron transporter SufD"/>
    <property type="match status" value="1"/>
</dbReference>
<gene>
    <name evidence="2" type="ORF">B5C34_03445</name>
</gene>
<organism evidence="2 3">
    <name type="scientific">Pacificimonas flava</name>
    <dbReference type="NCBI Taxonomy" id="1234595"/>
    <lineage>
        <taxon>Bacteria</taxon>
        <taxon>Pseudomonadati</taxon>
        <taxon>Pseudomonadota</taxon>
        <taxon>Alphaproteobacteria</taxon>
        <taxon>Sphingomonadales</taxon>
        <taxon>Sphingosinicellaceae</taxon>
        <taxon>Pacificimonas</taxon>
    </lineage>
</organism>
<comment type="caution">
    <text evidence="2">The sequence shown here is derived from an EMBL/GenBank/DDBJ whole genome shotgun (WGS) entry which is preliminary data.</text>
</comment>
<dbReference type="Pfam" id="PF01458">
    <property type="entry name" value="SUFBD_core"/>
    <property type="match status" value="1"/>
</dbReference>
<protein>
    <submittedName>
        <fullName evidence="2">Fe-S cluster assembly protein SufD</fullName>
    </submittedName>
</protein>
<dbReference type="PANTHER" id="PTHR43575:SF1">
    <property type="entry name" value="PROTEIN ABCI7, CHLOROPLASTIC"/>
    <property type="match status" value="1"/>
</dbReference>
<reference evidence="3" key="1">
    <citation type="submission" date="2017-05" db="EMBL/GenBank/DDBJ databases">
        <authorList>
            <person name="Lin X."/>
        </authorList>
    </citation>
    <scope>NUCLEOTIDE SEQUENCE [LARGE SCALE GENOMIC DNA]</scope>
    <source>
        <strain evidence="3">JLT2012</strain>
    </source>
</reference>
<name>A0A219B397_9SPHN</name>
<dbReference type="AlphaFoldDB" id="A0A219B397"/>
<dbReference type="InterPro" id="IPR000825">
    <property type="entry name" value="SUF_FeS_clus_asmbl_SufBD_core"/>
</dbReference>
<evidence type="ECO:0000313" key="2">
    <source>
        <dbReference type="EMBL" id="OWV32596.1"/>
    </source>
</evidence>
<sequence>MSERPTKKDEAWRYADFDALKEHWPDSADRWETVDVAAGETKRELVRLLPDPDLVSDVTRLKVTVGDGGRYELFALAARSRYGRLEIEATLGDGAHFEFGGAIIGKARATNEFIVRVNHEQPNATSNQTVRAVLADKATGSFLGKVYVARGAQKTDGSQSSKAMLLDRTATANLKPELEIYADDVKCAHGATVGELDKRALFYMASRGIPPEIAERLMLQTFVAEGFAELGDDKAREALEADALGVLEALR</sequence>
<dbReference type="OrthoDB" id="9768262at2"/>
<dbReference type="InterPro" id="IPR055346">
    <property type="entry name" value="Fe-S_cluster_assembly_SufBD"/>
</dbReference>
<feature type="domain" description="SUF system FeS cluster assembly SufBD core" evidence="1">
    <location>
        <begin position="55"/>
        <end position="222"/>
    </location>
</feature>
<dbReference type="RefSeq" id="WP_088711390.1">
    <property type="nucleotide sequence ID" value="NZ_NFZT01000001.1"/>
</dbReference>
<evidence type="ECO:0000259" key="1">
    <source>
        <dbReference type="Pfam" id="PF01458"/>
    </source>
</evidence>
<dbReference type="InterPro" id="IPR037284">
    <property type="entry name" value="SUF_FeS_clus_asmbl_SufBD_sf"/>
</dbReference>
<evidence type="ECO:0000313" key="3">
    <source>
        <dbReference type="Proteomes" id="UP000198462"/>
    </source>
</evidence>